<feature type="non-terminal residue" evidence="2">
    <location>
        <position position="298"/>
    </location>
</feature>
<dbReference type="STRING" id="743788.S8E5U5"/>
<proteinExistence type="predicted"/>
<dbReference type="HOGENOM" id="CLU_938603_0_0_1"/>
<dbReference type="AlphaFoldDB" id="S8E5U5"/>
<evidence type="ECO:0000256" key="1">
    <source>
        <dbReference type="SAM" id="MobiDB-lite"/>
    </source>
</evidence>
<evidence type="ECO:0000313" key="2">
    <source>
        <dbReference type="EMBL" id="EPS98723.1"/>
    </source>
</evidence>
<gene>
    <name evidence="2" type="ORF">FOMPIDRAFT_1051357</name>
</gene>
<dbReference type="Proteomes" id="UP000015241">
    <property type="component" value="Unassembled WGS sequence"/>
</dbReference>
<accession>S8E5U5</accession>
<feature type="region of interest" description="Disordered" evidence="1">
    <location>
        <begin position="142"/>
        <end position="161"/>
    </location>
</feature>
<feature type="region of interest" description="Disordered" evidence="1">
    <location>
        <begin position="205"/>
        <end position="284"/>
    </location>
</feature>
<sequence>MTLLHEHFAYWWDSYIEQVPQTWLVDKFFVNNVPIIISCRYGQNERVGVTGTMHRELQQWAEARTWNKIRQVTVSIATEISARHYTELEPIEPEAIIEEYGLPMYLESPIQNPNAEPVDVATLPVVDEMGNDILVFNREGRSVPRRRPVVPPQNDPDDPFELPGCGLLLDLRTIQNMFQEGPAYEEAVEYFRREERHRFIKKLSEQRAAGAHPDQEGDSGPEEHAGDEVRDEEEQADNQAQDEEEQADNQAQDEEEQADEPRDEDEDLYGEQEPPNYILLARRGRRATRAGLPFWVAG</sequence>
<dbReference type="InParanoid" id="S8E5U5"/>
<keyword evidence="3" id="KW-1185">Reference proteome</keyword>
<dbReference type="EMBL" id="KE504163">
    <property type="protein sequence ID" value="EPS98723.1"/>
    <property type="molecule type" value="Genomic_DNA"/>
</dbReference>
<dbReference type="OrthoDB" id="2736611at2759"/>
<reference evidence="2 3" key="1">
    <citation type="journal article" date="2012" name="Science">
        <title>The Paleozoic origin of enzymatic lignin decomposition reconstructed from 31 fungal genomes.</title>
        <authorList>
            <person name="Floudas D."/>
            <person name="Binder M."/>
            <person name="Riley R."/>
            <person name="Barry K."/>
            <person name="Blanchette R.A."/>
            <person name="Henrissat B."/>
            <person name="Martinez A.T."/>
            <person name="Otillar R."/>
            <person name="Spatafora J.W."/>
            <person name="Yadav J.S."/>
            <person name="Aerts A."/>
            <person name="Benoit I."/>
            <person name="Boyd A."/>
            <person name="Carlson A."/>
            <person name="Copeland A."/>
            <person name="Coutinho P.M."/>
            <person name="de Vries R.P."/>
            <person name="Ferreira P."/>
            <person name="Findley K."/>
            <person name="Foster B."/>
            <person name="Gaskell J."/>
            <person name="Glotzer D."/>
            <person name="Gorecki P."/>
            <person name="Heitman J."/>
            <person name="Hesse C."/>
            <person name="Hori C."/>
            <person name="Igarashi K."/>
            <person name="Jurgens J.A."/>
            <person name="Kallen N."/>
            <person name="Kersten P."/>
            <person name="Kohler A."/>
            <person name="Kuees U."/>
            <person name="Kumar T.K.A."/>
            <person name="Kuo A."/>
            <person name="LaButti K."/>
            <person name="Larrondo L.F."/>
            <person name="Lindquist E."/>
            <person name="Ling A."/>
            <person name="Lombard V."/>
            <person name="Lucas S."/>
            <person name="Lundell T."/>
            <person name="Martin R."/>
            <person name="McLaughlin D.J."/>
            <person name="Morgenstern I."/>
            <person name="Morin E."/>
            <person name="Murat C."/>
            <person name="Nagy L.G."/>
            <person name="Nolan M."/>
            <person name="Ohm R.A."/>
            <person name="Patyshakuliyeva A."/>
            <person name="Rokas A."/>
            <person name="Ruiz-Duenas F.J."/>
            <person name="Sabat G."/>
            <person name="Salamov A."/>
            <person name="Samejima M."/>
            <person name="Schmutz J."/>
            <person name="Slot J.C."/>
            <person name="St John F."/>
            <person name="Stenlid J."/>
            <person name="Sun H."/>
            <person name="Sun S."/>
            <person name="Syed K."/>
            <person name="Tsang A."/>
            <person name="Wiebenga A."/>
            <person name="Young D."/>
            <person name="Pisabarro A."/>
            <person name="Eastwood D.C."/>
            <person name="Martin F."/>
            <person name="Cullen D."/>
            <person name="Grigoriev I.V."/>
            <person name="Hibbett D.S."/>
        </authorList>
    </citation>
    <scope>NUCLEOTIDE SEQUENCE</scope>
    <source>
        <strain evidence="3">FP-58527</strain>
    </source>
</reference>
<protein>
    <submittedName>
        <fullName evidence="2">Uncharacterized protein</fullName>
    </submittedName>
</protein>
<evidence type="ECO:0000313" key="3">
    <source>
        <dbReference type="Proteomes" id="UP000015241"/>
    </source>
</evidence>
<name>S8E5U5_FOMSC</name>
<feature type="compositionally biased region" description="Acidic residues" evidence="1">
    <location>
        <begin position="229"/>
        <end position="270"/>
    </location>
</feature>
<organism evidence="2 3">
    <name type="scientific">Fomitopsis schrenkii</name>
    <name type="common">Brown rot fungus</name>
    <dbReference type="NCBI Taxonomy" id="2126942"/>
    <lineage>
        <taxon>Eukaryota</taxon>
        <taxon>Fungi</taxon>
        <taxon>Dikarya</taxon>
        <taxon>Basidiomycota</taxon>
        <taxon>Agaricomycotina</taxon>
        <taxon>Agaricomycetes</taxon>
        <taxon>Polyporales</taxon>
        <taxon>Fomitopsis</taxon>
    </lineage>
</organism>